<evidence type="ECO:0000313" key="1">
    <source>
        <dbReference type="EMBL" id="QUH27570.1"/>
    </source>
</evidence>
<name>A0A8J8M7I6_9FIRM</name>
<dbReference type="RefSeq" id="WP_212691921.1">
    <property type="nucleotide sequence ID" value="NZ_CP058561.1"/>
</dbReference>
<dbReference type="AlphaFoldDB" id="A0A8J8M7I6"/>
<organism evidence="1 2">
    <name type="scientific">Vallitalea guaymasensis</name>
    <dbReference type="NCBI Taxonomy" id="1185412"/>
    <lineage>
        <taxon>Bacteria</taxon>
        <taxon>Bacillati</taxon>
        <taxon>Bacillota</taxon>
        <taxon>Clostridia</taxon>
        <taxon>Lachnospirales</taxon>
        <taxon>Vallitaleaceae</taxon>
        <taxon>Vallitalea</taxon>
    </lineage>
</organism>
<dbReference type="EMBL" id="CP058561">
    <property type="protein sequence ID" value="QUH27570.1"/>
    <property type="molecule type" value="Genomic_DNA"/>
</dbReference>
<sequence>MLNDSEVKILAKGRQVVFHNSYYDYNKQECSVDRKFKSSLKPTGKIYTINESLYDIPTIAAALLKYKKHEWVIIALESNKKLPYLYVNKGYDNSSVSLFWGYDEIVEFCKKNNVTTVLQFHNHPNSNPNYYDCTKPSQQDILSANEFSKILTHGNINLIEYVCERGFPYKYYFNYNDNIKKLSEFCDEITTINGTSKSQNYKLHKELRQLSRVSYI</sequence>
<dbReference type="Proteomes" id="UP000677305">
    <property type="component" value="Chromosome"/>
</dbReference>
<proteinExistence type="predicted"/>
<gene>
    <name evidence="1" type="ORF">HYG85_01005</name>
</gene>
<evidence type="ECO:0008006" key="3">
    <source>
        <dbReference type="Google" id="ProtNLM"/>
    </source>
</evidence>
<dbReference type="KEGG" id="vgu:HYG85_01005"/>
<accession>A0A8J8M7I6</accession>
<reference evidence="1 2" key="1">
    <citation type="submission" date="2020-07" db="EMBL/GenBank/DDBJ databases">
        <title>Vallitalea guaymasensis genome.</title>
        <authorList>
            <person name="Postec A."/>
        </authorList>
    </citation>
    <scope>NUCLEOTIDE SEQUENCE [LARGE SCALE GENOMIC DNA]</scope>
    <source>
        <strain evidence="1 2">Ra1766G1</strain>
    </source>
</reference>
<keyword evidence="2" id="KW-1185">Reference proteome</keyword>
<evidence type="ECO:0000313" key="2">
    <source>
        <dbReference type="Proteomes" id="UP000677305"/>
    </source>
</evidence>
<protein>
    <recommendedName>
        <fullName evidence="3">RadC-like JAB domain-containing protein</fullName>
    </recommendedName>
</protein>